<feature type="transmembrane region" description="Helical" evidence="8">
    <location>
        <begin position="114"/>
        <end position="131"/>
    </location>
</feature>
<gene>
    <name evidence="10" type="ORF">F3059_08740</name>
</gene>
<evidence type="ECO:0000256" key="5">
    <source>
        <dbReference type="ARBA" id="ARBA00022989"/>
    </source>
</evidence>
<evidence type="ECO:0000313" key="10">
    <source>
        <dbReference type="EMBL" id="KAB1063646.1"/>
    </source>
</evidence>
<feature type="transmembrane region" description="Helical" evidence="8">
    <location>
        <begin position="81"/>
        <end position="102"/>
    </location>
</feature>
<proteinExistence type="predicted"/>
<keyword evidence="4" id="KW-0125">Carotenoid biosynthesis</keyword>
<name>A0A6N6M939_9FLAO</name>
<evidence type="ECO:0000256" key="7">
    <source>
        <dbReference type="ARBA" id="ARBA00023235"/>
    </source>
</evidence>
<dbReference type="NCBIfam" id="TIGR03462">
    <property type="entry name" value="CarR_dom_SF"/>
    <property type="match status" value="1"/>
</dbReference>
<comment type="subcellular location">
    <subcellularLocation>
        <location evidence="1">Membrane</location>
        <topology evidence="1">Multi-pass membrane protein</topology>
    </subcellularLocation>
</comment>
<dbReference type="GO" id="GO:0016872">
    <property type="term" value="F:intramolecular lyase activity"/>
    <property type="evidence" value="ECO:0007669"/>
    <property type="project" value="InterPro"/>
</dbReference>
<dbReference type="InterPro" id="IPR017825">
    <property type="entry name" value="Lycopene_cyclase_dom"/>
</dbReference>
<keyword evidence="5 8" id="KW-1133">Transmembrane helix</keyword>
<keyword evidence="6 8" id="KW-0472">Membrane</keyword>
<dbReference type="EMBL" id="WACR01000007">
    <property type="protein sequence ID" value="KAB1063646.1"/>
    <property type="molecule type" value="Genomic_DNA"/>
</dbReference>
<keyword evidence="7" id="KW-0413">Isomerase</keyword>
<evidence type="ECO:0000313" key="11">
    <source>
        <dbReference type="Proteomes" id="UP000435357"/>
    </source>
</evidence>
<dbReference type="OrthoDB" id="5195186at2"/>
<accession>A0A6N6M939</accession>
<feature type="transmembrane region" description="Helical" evidence="8">
    <location>
        <begin position="6"/>
        <end position="24"/>
    </location>
</feature>
<dbReference type="RefSeq" id="WP_151168300.1">
    <property type="nucleotide sequence ID" value="NZ_WACR01000007.1"/>
</dbReference>
<evidence type="ECO:0000256" key="1">
    <source>
        <dbReference type="ARBA" id="ARBA00004141"/>
    </source>
</evidence>
<feature type="transmembrane region" description="Helical" evidence="8">
    <location>
        <begin position="210"/>
        <end position="227"/>
    </location>
</feature>
<evidence type="ECO:0000256" key="4">
    <source>
        <dbReference type="ARBA" id="ARBA00022746"/>
    </source>
</evidence>
<evidence type="ECO:0000256" key="3">
    <source>
        <dbReference type="ARBA" id="ARBA00022692"/>
    </source>
</evidence>
<evidence type="ECO:0000259" key="9">
    <source>
        <dbReference type="Pfam" id="PF18916"/>
    </source>
</evidence>
<keyword evidence="11" id="KW-1185">Reference proteome</keyword>
<dbReference type="Proteomes" id="UP000435357">
    <property type="component" value="Unassembled WGS sequence"/>
</dbReference>
<organism evidence="10 11">
    <name type="scientific">Salibacter halophilus</name>
    <dbReference type="NCBI Taxonomy" id="1803916"/>
    <lineage>
        <taxon>Bacteria</taxon>
        <taxon>Pseudomonadati</taxon>
        <taxon>Bacteroidota</taxon>
        <taxon>Flavobacteriia</taxon>
        <taxon>Flavobacteriales</taxon>
        <taxon>Salibacteraceae</taxon>
        <taxon>Salibacter</taxon>
    </lineage>
</organism>
<evidence type="ECO:0000256" key="2">
    <source>
        <dbReference type="ARBA" id="ARBA00004829"/>
    </source>
</evidence>
<dbReference type="AlphaFoldDB" id="A0A6N6M939"/>
<comment type="caution">
    <text evidence="10">The sequence shown here is derived from an EMBL/GenBank/DDBJ whole genome shotgun (WGS) entry which is preliminary data.</text>
</comment>
<feature type="transmembrane region" description="Helical" evidence="8">
    <location>
        <begin position="137"/>
        <end position="154"/>
    </location>
</feature>
<reference evidence="10 11" key="1">
    <citation type="submission" date="2019-09" db="EMBL/GenBank/DDBJ databases">
        <title>Genomes of Cryomorphaceae.</title>
        <authorList>
            <person name="Bowman J.P."/>
        </authorList>
    </citation>
    <scope>NUCLEOTIDE SEQUENCE [LARGE SCALE GENOMIC DNA]</scope>
    <source>
        <strain evidence="10 11">KCTC 52047</strain>
    </source>
</reference>
<dbReference type="GO" id="GO:0045436">
    <property type="term" value="F:lycopene beta cyclase activity"/>
    <property type="evidence" value="ECO:0007669"/>
    <property type="project" value="UniProtKB-ARBA"/>
</dbReference>
<evidence type="ECO:0000256" key="6">
    <source>
        <dbReference type="ARBA" id="ARBA00023136"/>
    </source>
</evidence>
<sequence length="237" mass="27966">MLDTPYLYLLLNLATISIPLIRSFEPRIDFAGKWKALFPAILAVGVFFITWDSIFTQKGVWGFNDRYLTGIELMHLPLGEWLFFITIPYACVFIYEVLNYFWPKNSWFNDKSENISLILISVSIVVGIYYHDLNYTFWTFIFLAAFIAYMHYFAKVEWLGNFYRAYLVALIGFFAINGVLTGTGIEEEVVWYNAREFIGLRMGTIPFEDLFYGMLLIMMNVWLFEAFKEKWYVPKNK</sequence>
<dbReference type="GO" id="GO:0016117">
    <property type="term" value="P:carotenoid biosynthetic process"/>
    <property type="evidence" value="ECO:0007669"/>
    <property type="project" value="UniProtKB-KW"/>
</dbReference>
<feature type="transmembrane region" description="Helical" evidence="8">
    <location>
        <begin position="166"/>
        <end position="185"/>
    </location>
</feature>
<dbReference type="GO" id="GO:0016020">
    <property type="term" value="C:membrane"/>
    <property type="evidence" value="ECO:0007669"/>
    <property type="project" value="UniProtKB-SubCell"/>
</dbReference>
<feature type="transmembrane region" description="Helical" evidence="8">
    <location>
        <begin position="36"/>
        <end position="55"/>
    </location>
</feature>
<feature type="domain" description="Lycopene cyclase" evidence="9">
    <location>
        <begin position="135"/>
        <end position="227"/>
    </location>
</feature>
<evidence type="ECO:0000256" key="8">
    <source>
        <dbReference type="SAM" id="Phobius"/>
    </source>
</evidence>
<protein>
    <submittedName>
        <fullName evidence="10">Lycopene cyclase domain-containing protein</fullName>
    </submittedName>
</protein>
<dbReference type="Pfam" id="PF18916">
    <property type="entry name" value="Lycopene_cyc"/>
    <property type="match status" value="2"/>
</dbReference>
<comment type="pathway">
    <text evidence="2">Carotenoid biosynthesis.</text>
</comment>
<feature type="domain" description="Lycopene cyclase" evidence="9">
    <location>
        <begin position="6"/>
        <end position="98"/>
    </location>
</feature>
<keyword evidence="3 8" id="KW-0812">Transmembrane</keyword>